<keyword evidence="3" id="KW-1185">Reference proteome</keyword>
<evidence type="ECO:0000313" key="3">
    <source>
        <dbReference type="Proteomes" id="UP000053105"/>
    </source>
</evidence>
<gene>
    <name evidence="2" type="ORF">WN51_06517</name>
</gene>
<dbReference type="AlphaFoldDB" id="A0A0N0BCJ3"/>
<keyword evidence="1" id="KW-0812">Transmembrane</keyword>
<evidence type="ECO:0000256" key="1">
    <source>
        <dbReference type="SAM" id="Phobius"/>
    </source>
</evidence>
<keyword evidence="1" id="KW-1133">Transmembrane helix</keyword>
<dbReference type="Proteomes" id="UP000053105">
    <property type="component" value="Unassembled WGS sequence"/>
</dbReference>
<organism evidence="2 3">
    <name type="scientific">Melipona quadrifasciata</name>
    <dbReference type="NCBI Taxonomy" id="166423"/>
    <lineage>
        <taxon>Eukaryota</taxon>
        <taxon>Metazoa</taxon>
        <taxon>Ecdysozoa</taxon>
        <taxon>Arthropoda</taxon>
        <taxon>Hexapoda</taxon>
        <taxon>Insecta</taxon>
        <taxon>Pterygota</taxon>
        <taxon>Neoptera</taxon>
        <taxon>Endopterygota</taxon>
        <taxon>Hymenoptera</taxon>
        <taxon>Apocrita</taxon>
        <taxon>Aculeata</taxon>
        <taxon>Apoidea</taxon>
        <taxon>Anthophila</taxon>
        <taxon>Apidae</taxon>
        <taxon>Melipona</taxon>
    </lineage>
</organism>
<proteinExistence type="predicted"/>
<keyword evidence="1" id="KW-0472">Membrane</keyword>
<reference evidence="2 3" key="1">
    <citation type="submission" date="2015-07" db="EMBL/GenBank/DDBJ databases">
        <title>The genome of Melipona quadrifasciata.</title>
        <authorList>
            <person name="Pan H."/>
            <person name="Kapheim K."/>
        </authorList>
    </citation>
    <scope>NUCLEOTIDE SEQUENCE [LARGE SCALE GENOMIC DNA]</scope>
    <source>
        <strain evidence="2">0111107301</strain>
        <tissue evidence="2">Whole body</tissue>
    </source>
</reference>
<sequence>MKLKDLSKIRRVLEFKEERPKKIFCTPLYLLLLALLAYYYTKQNIDKFGSSIELRQHLVNELSVGQSKAKYLKTMLNLHGLSNKRFNFFLTSVNYFKSLLLEVESTIALHIIIESDFSGGSPENRPLRCNANATKISDWLIWVTREGLRPSGRIGSTIRIQGYVLKYRVHLIVWRIEDFLVKEVRHTCLADLKFAIVSGKDREFLREYQEGHQEILMAVGQRIDHWAKGKQSFSKRTKGGRTVAPAAKPENVQADVAVISPWRSDNQQGAVRNGESPLILARRNDLGSARASRFGRDGSSDLVGHCNLESIVYEIYKNGRYERPFFILLCHFGLLNKEVNRIRDRSRSNAFHFRIHTVILADSRVPRGILLAIQVAMLLTARDPMHRSHKAWNTEASTASTDPMSELPCPLRRDIKWKIGSSLKNIWKILPSFLEILGYIVNLLTLCFSKHKNNEKVSKHGTKYLCHDSSLEKKITERIWGKNLPANSRTSNHFHLKQSSSKKAKSTDFSAIWDHLESRRILGIPASVKQDKRHEVSAPLFCRSASKIRLAKMNQIYSITCNEKRVEKRGLDWLRLVGEFNYLERKLYRKILAVSGGTGRSQIKVKERVLWNVSINMCFNFSNFTKLSSPSERCNNRKVPSKSSEHPLNAFETRESPFLSLEKRNQKATHGCCLLLLQGEMLLGKEIGLCIDRGFVQDQLTGSQIPKW</sequence>
<protein>
    <submittedName>
        <fullName evidence="2">Uncharacterized protein</fullName>
    </submittedName>
</protein>
<dbReference type="EMBL" id="KQ435904">
    <property type="protein sequence ID" value="KOX69038.1"/>
    <property type="molecule type" value="Genomic_DNA"/>
</dbReference>
<feature type="transmembrane region" description="Helical" evidence="1">
    <location>
        <begin position="21"/>
        <end position="40"/>
    </location>
</feature>
<evidence type="ECO:0000313" key="2">
    <source>
        <dbReference type="EMBL" id="KOX69038.1"/>
    </source>
</evidence>
<accession>A0A0N0BCJ3</accession>
<name>A0A0N0BCJ3_9HYME</name>